<dbReference type="EMBL" id="JADOXO010000079">
    <property type="protein sequence ID" value="KAF9814849.1"/>
    <property type="molecule type" value="Genomic_DNA"/>
</dbReference>
<proteinExistence type="predicted"/>
<dbReference type="Proteomes" id="UP000639403">
    <property type="component" value="Unassembled WGS sequence"/>
</dbReference>
<gene>
    <name evidence="1" type="ORF">IEO21_04901</name>
</gene>
<sequence length="288" mass="31542">MQNSSLLCLLPCGYSYAAPPRAFCLAIASLLNYAQNRADVLLSSTADTHSSHKNIVLDIKESVVSAIVMISALRAEFCAAAIVHGVGPGDLWAKVNETFSRVLAASRTEFLHASTGAGHAERELRVRSLLTRLCNETQRVGVGLGLSEARLEAQLHALSVLLRRVIITIGDLALAEQHSAIIEIVLVASMLIFASELKSLRLILRVLKVIYKKESLATWAQHALFGMSVNNEDVLLRLRKAGIPIRVIRVVRKRGKSLNSFDQFNNVHKLKFLGLAIGKRPARSVQSH</sequence>
<reference evidence="1" key="1">
    <citation type="submission" date="2020-11" db="EMBL/GenBank/DDBJ databases">
        <authorList>
            <person name="Koelle M."/>
            <person name="Horta M.A.C."/>
            <person name="Nowrousian M."/>
            <person name="Ohm R.A."/>
            <person name="Benz P."/>
            <person name="Pilgard A."/>
        </authorList>
    </citation>
    <scope>NUCLEOTIDE SEQUENCE</scope>
    <source>
        <strain evidence="1">FPRL280</strain>
    </source>
</reference>
<reference evidence="1" key="2">
    <citation type="journal article" name="Front. Microbiol.">
        <title>Degradative Capacity of Two Strains of Rhodonia placenta: From Phenotype to Genotype.</title>
        <authorList>
            <person name="Kolle M."/>
            <person name="Horta M.A.C."/>
            <person name="Nowrousian M."/>
            <person name="Ohm R.A."/>
            <person name="Benz J.P."/>
            <person name="Pilgard A."/>
        </authorList>
    </citation>
    <scope>NUCLEOTIDE SEQUENCE</scope>
    <source>
        <strain evidence="1">FPRL280</strain>
    </source>
</reference>
<evidence type="ECO:0000313" key="2">
    <source>
        <dbReference type="Proteomes" id="UP000639403"/>
    </source>
</evidence>
<protein>
    <submittedName>
        <fullName evidence="1">Uncharacterized protein</fullName>
    </submittedName>
</protein>
<name>A0A8H7U2U1_9APHY</name>
<organism evidence="1 2">
    <name type="scientific">Rhodonia placenta</name>
    <dbReference type="NCBI Taxonomy" id="104341"/>
    <lineage>
        <taxon>Eukaryota</taxon>
        <taxon>Fungi</taxon>
        <taxon>Dikarya</taxon>
        <taxon>Basidiomycota</taxon>
        <taxon>Agaricomycotina</taxon>
        <taxon>Agaricomycetes</taxon>
        <taxon>Polyporales</taxon>
        <taxon>Adustoporiaceae</taxon>
        <taxon>Rhodonia</taxon>
    </lineage>
</organism>
<dbReference type="AlphaFoldDB" id="A0A8H7U2U1"/>
<evidence type="ECO:0000313" key="1">
    <source>
        <dbReference type="EMBL" id="KAF9814849.1"/>
    </source>
</evidence>
<comment type="caution">
    <text evidence="1">The sequence shown here is derived from an EMBL/GenBank/DDBJ whole genome shotgun (WGS) entry which is preliminary data.</text>
</comment>
<accession>A0A8H7U2U1</accession>